<evidence type="ECO:0000313" key="3">
    <source>
        <dbReference type="Proteomes" id="UP000886667"/>
    </source>
</evidence>
<dbReference type="EMBL" id="JAEPCM010000331">
    <property type="protein sequence ID" value="MCG7946615.1"/>
    <property type="molecule type" value="Genomic_DNA"/>
</dbReference>
<comment type="caution">
    <text evidence="2">The sequence shown here is derived from an EMBL/GenBank/DDBJ whole genome shotgun (WGS) entry which is preliminary data.</text>
</comment>
<feature type="region of interest" description="Disordered" evidence="1">
    <location>
        <begin position="1"/>
        <end position="22"/>
    </location>
</feature>
<gene>
    <name evidence="2" type="ORF">JAZ07_09770</name>
</gene>
<sequence>MSNPELLASTPADSPHISGDQPDLLHDIVNPGVNLCLWQRPSQPAIVEELFTLPALALPDVRCMTSLKSFDNDVSTLLQQQDLDPSAFENWRIDLRRVAEHYFSISKSRNVTMRLVTTNEDDCPRFHVDQTQLRLLCTYRGPGTEWLNDQQVDRAAQRSGAPNEEIIRYGEPNVFEPFWVGIMKGNAYPGNAGQGLVHRSPQISGSGKTRVLFCLDS</sequence>
<organism evidence="2 3">
    <name type="scientific">Candidatus Thiodiazotropha taylori</name>
    <dbReference type="NCBI Taxonomy" id="2792791"/>
    <lineage>
        <taxon>Bacteria</taxon>
        <taxon>Pseudomonadati</taxon>
        <taxon>Pseudomonadota</taxon>
        <taxon>Gammaproteobacteria</taxon>
        <taxon>Chromatiales</taxon>
        <taxon>Sedimenticolaceae</taxon>
        <taxon>Candidatus Thiodiazotropha</taxon>
    </lineage>
</organism>
<dbReference type="AlphaFoldDB" id="A0A9E4U581"/>
<name>A0A9E4U581_9GAMM</name>
<dbReference type="InterPro" id="IPR014955">
    <property type="entry name" value="DUF1826"/>
</dbReference>
<evidence type="ECO:0000313" key="2">
    <source>
        <dbReference type="EMBL" id="MCG7946615.1"/>
    </source>
</evidence>
<protein>
    <submittedName>
        <fullName evidence="2">DUF1826 domain-containing protein</fullName>
    </submittedName>
</protein>
<evidence type="ECO:0000256" key="1">
    <source>
        <dbReference type="SAM" id="MobiDB-lite"/>
    </source>
</evidence>
<reference evidence="2" key="1">
    <citation type="journal article" date="2021" name="Proc. Natl. Acad. Sci. U.S.A.">
        <title>Global biogeography of chemosynthetic symbionts reveals both localized and globally distributed symbiont groups. .</title>
        <authorList>
            <person name="Osvatic J.T."/>
            <person name="Wilkins L.G.E."/>
            <person name="Leibrecht L."/>
            <person name="Leray M."/>
            <person name="Zauner S."/>
            <person name="Polzin J."/>
            <person name="Camacho Y."/>
            <person name="Gros O."/>
            <person name="van Gils J.A."/>
            <person name="Eisen J.A."/>
            <person name="Petersen J.M."/>
            <person name="Yuen B."/>
        </authorList>
    </citation>
    <scope>NUCLEOTIDE SEQUENCE</scope>
    <source>
        <strain evidence="2">MAGclacostrist064TRANS</strain>
    </source>
</reference>
<dbReference type="Pfam" id="PF08856">
    <property type="entry name" value="DUF1826"/>
    <property type="match status" value="1"/>
</dbReference>
<dbReference type="Proteomes" id="UP000886667">
    <property type="component" value="Unassembled WGS sequence"/>
</dbReference>
<accession>A0A9E4U581</accession>
<proteinExistence type="predicted"/>